<dbReference type="HOGENOM" id="CLU_1089196_0_0_11"/>
<evidence type="ECO:0000313" key="1">
    <source>
        <dbReference type="EMBL" id="AIY17962.1"/>
    </source>
</evidence>
<dbReference type="Proteomes" id="UP000030300">
    <property type="component" value="Chromosome"/>
</dbReference>
<organism evidence="1 2">
    <name type="scientific">Nocardioides simplex</name>
    <name type="common">Arthrobacter simplex</name>
    <dbReference type="NCBI Taxonomy" id="2045"/>
    <lineage>
        <taxon>Bacteria</taxon>
        <taxon>Bacillati</taxon>
        <taxon>Actinomycetota</taxon>
        <taxon>Actinomycetes</taxon>
        <taxon>Propionibacteriales</taxon>
        <taxon>Nocardioidaceae</taxon>
        <taxon>Pimelobacter</taxon>
    </lineage>
</organism>
<reference evidence="1 2" key="1">
    <citation type="journal article" date="2015" name="Genome Announc.">
        <title>Complete Genome Sequence of Steroid-Transforming Nocardioides simplex VKM Ac-2033D.</title>
        <authorList>
            <person name="Shtratnikova V.Y."/>
            <person name="Schelkunov M.I."/>
            <person name="Pekov Y.A."/>
            <person name="Fokina V.V."/>
            <person name="Logacheva M.D."/>
            <person name="Sokolov S.L."/>
            <person name="Bragin E.Y."/>
            <person name="Ashapkin V.V."/>
            <person name="Donova M.V."/>
        </authorList>
    </citation>
    <scope>NUCLEOTIDE SEQUENCE [LARGE SCALE GENOMIC DNA]</scope>
    <source>
        <strain evidence="1 2">VKM Ac-2033D</strain>
    </source>
</reference>
<proteinExistence type="predicted"/>
<dbReference type="GeneID" id="96610430"/>
<sequence length="255" mass="26679">MRTPHRIAALAAAVIAPVAFVAPAAHADSTSTGTIETSDPQMNFLEPDPNTDQCVKAVDPGNQTAHYDTVAFVSKTNGPRRITVRSTLPTPVPFAIYAYRNGTCVAADYMPDDAAEASQGVTDLDNIVFAKGDRVTIKFFALGPTGIPWRLDILQPGSANAVAVGKGKSYVKLPEQVSCGSKKATVQVAGKAKARKIKSITFTAGGKKVAAVKGVRARQNIKLKGIPASATSIKAVVKLKGGGKAKVTRAYSACR</sequence>
<dbReference type="EMBL" id="CP009896">
    <property type="protein sequence ID" value="AIY17962.1"/>
    <property type="molecule type" value="Genomic_DNA"/>
</dbReference>
<evidence type="ECO:0000313" key="2">
    <source>
        <dbReference type="Proteomes" id="UP000030300"/>
    </source>
</evidence>
<name>A0A0A1DMY3_NOCSI</name>
<dbReference type="OrthoDB" id="3834978at2"/>
<dbReference type="RefSeq" id="WP_038679785.1">
    <property type="nucleotide sequence ID" value="NZ_BJMC01000027.1"/>
</dbReference>
<dbReference type="AlphaFoldDB" id="A0A0A1DMY3"/>
<accession>A0A0A1DMY3</accession>
<gene>
    <name evidence="1" type="ORF">KR76_16505</name>
</gene>
<protein>
    <submittedName>
        <fullName evidence="1">Uncharacterized protein</fullName>
    </submittedName>
</protein>
<keyword evidence="2" id="KW-1185">Reference proteome</keyword>
<dbReference type="KEGG" id="psim:KR76_16505"/>